<dbReference type="AlphaFoldDB" id="A0A518XJL6"/>
<evidence type="ECO:0000313" key="3">
    <source>
        <dbReference type="Proteomes" id="UP000319411"/>
    </source>
</evidence>
<name>A0A518XJL6_9GAMM</name>
<dbReference type="OrthoDB" id="9879397at2"/>
<organism evidence="2 3">
    <name type="scientific">Candidatus Pantoea soli</name>
    <dbReference type="NCBI Taxonomy" id="3098669"/>
    <lineage>
        <taxon>Bacteria</taxon>
        <taxon>Pseudomonadati</taxon>
        <taxon>Pseudomonadota</taxon>
        <taxon>Gammaproteobacteria</taxon>
        <taxon>Enterobacterales</taxon>
        <taxon>Erwiniaceae</taxon>
        <taxon>Pantoea</taxon>
    </lineage>
</organism>
<reference evidence="2 3" key="1">
    <citation type="submission" date="2018-10" db="EMBL/GenBank/DDBJ databases">
        <title>Genome Sequencing of Pantoea dispersa DSM 32899.</title>
        <authorList>
            <person name="Nawrath M."/>
            <person name="Ottenheim C."/>
            <person name="Wilm A."/>
            <person name="Zimmermann W."/>
            <person name="Wu J.C."/>
        </authorList>
    </citation>
    <scope>NUCLEOTIDE SEQUENCE [LARGE SCALE GENOMIC DNA]</scope>
    <source>
        <strain evidence="2 3">DSM 32899</strain>
        <plasmid evidence="2 3">unnamed2</plasmid>
    </source>
</reference>
<keyword evidence="1" id="KW-0812">Transmembrane</keyword>
<dbReference type="RefSeq" id="WP_145891922.1">
    <property type="nucleotide sequence ID" value="NZ_CP032704.1"/>
</dbReference>
<feature type="transmembrane region" description="Helical" evidence="1">
    <location>
        <begin position="14"/>
        <end position="34"/>
    </location>
</feature>
<dbReference type="EMBL" id="CP032704">
    <property type="protein sequence ID" value="QDY44383.1"/>
    <property type="molecule type" value="Genomic_DNA"/>
</dbReference>
<accession>A0A518XJL6</accession>
<keyword evidence="1" id="KW-1133">Transmembrane helix</keyword>
<keyword evidence="3" id="KW-1185">Reference proteome</keyword>
<geneLocation type="plasmid" evidence="2 3">
    <name>unnamed2</name>
</geneLocation>
<keyword evidence="2" id="KW-0614">Plasmid</keyword>
<feature type="transmembrane region" description="Helical" evidence="1">
    <location>
        <begin position="40"/>
        <end position="63"/>
    </location>
</feature>
<evidence type="ECO:0000256" key="1">
    <source>
        <dbReference type="SAM" id="Phobius"/>
    </source>
</evidence>
<evidence type="ECO:0000313" key="2">
    <source>
        <dbReference type="EMBL" id="QDY44383.1"/>
    </source>
</evidence>
<keyword evidence="1" id="KW-0472">Membrane</keyword>
<sequence>MIDKLILSFLSEKGLSIVMDAAIFLLSIAMIKFGSKPVSVVGVIVIAFLLMKFTIQIIEWHFLSRTKRF</sequence>
<dbReference type="KEGG" id="pdis:D8B20_20920"/>
<gene>
    <name evidence="2" type="ORF">D8B20_20920</name>
</gene>
<dbReference type="Proteomes" id="UP000319411">
    <property type="component" value="Plasmid unnamed2"/>
</dbReference>
<proteinExistence type="predicted"/>
<protein>
    <submittedName>
        <fullName evidence="2">Uncharacterized protein</fullName>
    </submittedName>
</protein>